<dbReference type="InterPro" id="IPR011989">
    <property type="entry name" value="ARM-like"/>
</dbReference>
<dbReference type="PANTHER" id="PTHR46975">
    <property type="entry name" value="PROTEIN SWEETIE"/>
    <property type="match status" value="1"/>
</dbReference>
<dbReference type="InterPro" id="IPR016024">
    <property type="entry name" value="ARM-type_fold"/>
</dbReference>
<dbReference type="GO" id="GO:0010364">
    <property type="term" value="P:regulation of ethylene biosynthetic process"/>
    <property type="evidence" value="ECO:0007669"/>
    <property type="project" value="EnsemblPlants"/>
</dbReference>
<dbReference type="OrthoDB" id="192608at2759"/>
<dbReference type="EMBL" id="BFEA01000030">
    <property type="protein sequence ID" value="GBG62554.1"/>
    <property type="molecule type" value="Genomic_DNA"/>
</dbReference>
<feature type="compositionally biased region" description="Basic and acidic residues" evidence="2">
    <location>
        <begin position="2629"/>
        <end position="2647"/>
    </location>
</feature>
<dbReference type="GO" id="GO:0005982">
    <property type="term" value="P:starch metabolic process"/>
    <property type="evidence" value="ECO:0007669"/>
    <property type="project" value="EnsemblPlants"/>
</dbReference>
<feature type="region of interest" description="Disordered" evidence="2">
    <location>
        <begin position="2238"/>
        <end position="2271"/>
    </location>
</feature>
<dbReference type="PANTHER" id="PTHR46975:SF2">
    <property type="entry name" value="PROTEIN SWEETIE"/>
    <property type="match status" value="1"/>
</dbReference>
<feature type="compositionally biased region" description="Basic and acidic residues" evidence="2">
    <location>
        <begin position="2585"/>
        <end position="2623"/>
    </location>
</feature>
<feature type="region of interest" description="Disordered" evidence="2">
    <location>
        <begin position="1168"/>
        <end position="1228"/>
    </location>
</feature>
<feature type="compositionally biased region" description="Polar residues" evidence="2">
    <location>
        <begin position="2238"/>
        <end position="2249"/>
    </location>
</feature>
<dbReference type="GO" id="GO:1900055">
    <property type="term" value="P:regulation of leaf senescence"/>
    <property type="evidence" value="ECO:0007669"/>
    <property type="project" value="EnsemblPlants"/>
</dbReference>
<dbReference type="Gramene" id="GBG62554">
    <property type="protein sequence ID" value="GBG62554"/>
    <property type="gene ID" value="CBR_g31193"/>
</dbReference>
<feature type="region of interest" description="Disordered" evidence="2">
    <location>
        <begin position="2543"/>
        <end position="2675"/>
    </location>
</feature>
<protein>
    <submittedName>
        <fullName evidence="3">Uncharacterized protein</fullName>
    </submittedName>
</protein>
<name>A0A388JXK7_CHABU</name>
<feature type="compositionally biased region" description="Low complexity" evidence="2">
    <location>
        <begin position="2411"/>
        <end position="2421"/>
    </location>
</feature>
<gene>
    <name evidence="3" type="ORF">CBR_g31193</name>
</gene>
<feature type="compositionally biased region" description="Low complexity" evidence="2">
    <location>
        <begin position="2344"/>
        <end position="2366"/>
    </location>
</feature>
<evidence type="ECO:0000256" key="2">
    <source>
        <dbReference type="SAM" id="MobiDB-lite"/>
    </source>
</evidence>
<reference evidence="3 4" key="1">
    <citation type="journal article" date="2018" name="Cell">
        <title>The Chara Genome: Secondary Complexity and Implications for Plant Terrestrialization.</title>
        <authorList>
            <person name="Nishiyama T."/>
            <person name="Sakayama H."/>
            <person name="Vries J.D."/>
            <person name="Buschmann H."/>
            <person name="Saint-Marcoux D."/>
            <person name="Ullrich K.K."/>
            <person name="Haas F.B."/>
            <person name="Vanderstraeten L."/>
            <person name="Becker D."/>
            <person name="Lang D."/>
            <person name="Vosolsobe S."/>
            <person name="Rombauts S."/>
            <person name="Wilhelmsson P.K.I."/>
            <person name="Janitza P."/>
            <person name="Kern R."/>
            <person name="Heyl A."/>
            <person name="Rumpler F."/>
            <person name="Villalobos L.I.A.C."/>
            <person name="Clay J.M."/>
            <person name="Skokan R."/>
            <person name="Toyoda A."/>
            <person name="Suzuki Y."/>
            <person name="Kagoshima H."/>
            <person name="Schijlen E."/>
            <person name="Tajeshwar N."/>
            <person name="Catarino B."/>
            <person name="Hetherington A.J."/>
            <person name="Saltykova A."/>
            <person name="Bonnot C."/>
            <person name="Breuninger H."/>
            <person name="Symeonidi A."/>
            <person name="Radhakrishnan G.V."/>
            <person name="Van Nieuwerburgh F."/>
            <person name="Deforce D."/>
            <person name="Chang C."/>
            <person name="Karol K.G."/>
            <person name="Hedrich R."/>
            <person name="Ulvskov P."/>
            <person name="Glockner G."/>
            <person name="Delwiche C.F."/>
            <person name="Petrasek J."/>
            <person name="Van de Peer Y."/>
            <person name="Friml J."/>
            <person name="Beilby M."/>
            <person name="Dolan L."/>
            <person name="Kohara Y."/>
            <person name="Sugano S."/>
            <person name="Fujiyama A."/>
            <person name="Delaux P.-M."/>
            <person name="Quint M."/>
            <person name="TheiBen G."/>
            <person name="Hagemann M."/>
            <person name="Harholt J."/>
            <person name="Dunand C."/>
            <person name="Zachgo S."/>
            <person name="Langdale J."/>
            <person name="Maumus F."/>
            <person name="Straeten D.V.D."/>
            <person name="Gould S.B."/>
            <person name="Rensing S.A."/>
        </authorList>
    </citation>
    <scope>NUCLEOTIDE SEQUENCE [LARGE SCALE GENOMIC DNA]</scope>
    <source>
        <strain evidence="3 4">S276</strain>
    </source>
</reference>
<accession>A0A388JXK7</accession>
<dbReference type="Gene3D" id="1.25.10.10">
    <property type="entry name" value="Leucine-rich Repeat Variant"/>
    <property type="match status" value="2"/>
</dbReference>
<proteinExistence type="inferred from homology"/>
<feature type="compositionally biased region" description="Gly residues" evidence="2">
    <location>
        <begin position="1216"/>
        <end position="1226"/>
    </location>
</feature>
<dbReference type="InterPro" id="IPR044218">
    <property type="entry name" value="SWEETIE"/>
</dbReference>
<evidence type="ECO:0000313" key="4">
    <source>
        <dbReference type="Proteomes" id="UP000265515"/>
    </source>
</evidence>
<feature type="compositionally biased region" description="Acidic residues" evidence="2">
    <location>
        <begin position="2460"/>
        <end position="2472"/>
    </location>
</feature>
<dbReference type="InterPro" id="IPR046837">
    <property type="entry name" value="Laa1/Sip1/HEATR5-like_HEAT"/>
</dbReference>
<dbReference type="Proteomes" id="UP000265515">
    <property type="component" value="Unassembled WGS sequence"/>
</dbReference>
<evidence type="ECO:0000256" key="1">
    <source>
        <dbReference type="ARBA" id="ARBA00008304"/>
    </source>
</evidence>
<dbReference type="GO" id="GO:0005991">
    <property type="term" value="P:trehalose metabolic process"/>
    <property type="evidence" value="ECO:0007669"/>
    <property type="project" value="EnsemblPlants"/>
</dbReference>
<dbReference type="SUPFAM" id="SSF48371">
    <property type="entry name" value="ARM repeat"/>
    <property type="match status" value="2"/>
</dbReference>
<organism evidence="3 4">
    <name type="scientific">Chara braunii</name>
    <name type="common">Braun's stonewort</name>
    <dbReference type="NCBI Taxonomy" id="69332"/>
    <lineage>
        <taxon>Eukaryota</taxon>
        <taxon>Viridiplantae</taxon>
        <taxon>Streptophyta</taxon>
        <taxon>Charophyceae</taxon>
        <taxon>Charales</taxon>
        <taxon>Characeae</taxon>
        <taxon>Chara</taxon>
    </lineage>
</organism>
<feature type="compositionally biased region" description="Low complexity" evidence="2">
    <location>
        <begin position="1174"/>
        <end position="1196"/>
    </location>
</feature>
<feature type="compositionally biased region" description="Acidic residues" evidence="2">
    <location>
        <begin position="2566"/>
        <end position="2584"/>
    </location>
</feature>
<evidence type="ECO:0000313" key="3">
    <source>
        <dbReference type="EMBL" id="GBG62554.1"/>
    </source>
</evidence>
<comment type="caution">
    <text evidence="3">The sequence shown here is derived from an EMBL/GenBank/DDBJ whole genome shotgun (WGS) entry which is preliminary data.</text>
</comment>
<dbReference type="STRING" id="69332.A0A388JXK7"/>
<feature type="compositionally biased region" description="Acidic residues" evidence="2">
    <location>
        <begin position="1197"/>
        <end position="1206"/>
    </location>
</feature>
<feature type="compositionally biased region" description="Polar residues" evidence="2">
    <location>
        <begin position="2545"/>
        <end position="2554"/>
    </location>
</feature>
<feature type="region of interest" description="Disordered" evidence="2">
    <location>
        <begin position="2287"/>
        <end position="2525"/>
    </location>
</feature>
<dbReference type="Pfam" id="PF20210">
    <property type="entry name" value="Laa1_Sip1_HTR5"/>
    <property type="match status" value="2"/>
</dbReference>
<sequence length="2675" mass="283048">MATLQQVGVGTGAVHVATSQLELVLAAAATTKSVDPLLCFDLLNKLLVAIENDPRELLCMAQRKCEDVLQGLLLLGSRPPIRRMISSALVKLIEKGDGISVYSRVSSLQGWLSDKADKRLAPSCYQGVAQCLGALTKSFGQKLSSSLAETASIVSKLMKYSEVSVRQAGMKLLQNAVEGTQGLGSANAYAEVVRVITRLGSTDRSPAVRATAAGSLRVLANVGGPGLVGPGIDLCAALCIKAMEDPAQSVRDEFAAALGALLALGLHPNKQVQPRGKGPVVAPKAMEGAVQKYLVAPFTRAAGTKARDLRMGIAMAWVAFLQALRLNYGMSDLDLPAYGMQALSMLAPNAKAVVDGHAQACVLYVLRVGVVEQMSESAERELSSLLVKELSVADNSTSMLIVTLRVLTHLLKTLGEVTAEAKVAFDESLTKVLSHPSEMVRVEAALTVRALAVADPTSVHGLMSCGLTALRALRDSATVEKGDKLKSDLDSLHGQAAMLSALLTAAPRLPLGVPSRLPTAILDVARQMVLQPDTKKAQATAVEKEAGWMLVGALVSSMAKEELKEHQFDLLALWAVPFGGNCMERLKRTSTDLQSELTCWSMAMEALTAFIKSHVVPSLSPDLESVLLNPVLGYLSGALVYVSSPTLQEAPASLRPAVELLTIRTLDAFRSLPDPVLYKNDHHSLLALCMSPFSDASTVPGSTCLRELLDVRDASLGPWVPGSSLPSIDDKLLDVRDASLGPWVPGRDSLEDELRAFEGGSDALLPCIWEHDTPFFPQALPQLISLVNSMLLCFGIVFAAQTEKNKLHLLDLMLNCMKQGRKQSWRNANATNVCVSLLGGLKACVTLKASSEPEVELWKRVQELVQSVLFVDGTSLAHRRAAAEILGLLARLGGDAFAPRLARSLLNEAASSTDASQKCAIALSLGCVHRSVGGMALSALVPAVIQGLCNLAKDATDGLYIWALHGLWLTADAAGLSFMPHVEATLSLCIEMLLSEEHSTPQLWQCVGRVVNAMIAVLGPELVPGSPVFSRCKSIVAEISTAVEPAAQLECVLYAQQLVLFAPQAVPAHDIVQTLRATLTSRQPSLRQAAVATLRHMSERDPMGVVPERVEEDLLAMLDNETDLRIIRNVCLTLERLQEVACPTCPSRWLRLCRNVVLAASSTRTAAGDAFHMSSGPSSPTTASAAGPSWQAADANDNGEDDDEDSVVSIGDRGGRVSGGGAGASGGMNKLAEGKLADADQLPRYRTRVFAAECLNRLPLVVGSNPAHFDLQKAREERQIAASKGEPAGDWLVCLLGELVALAYQVATGTMENVRPLGIGLLRTLLQKFGSSEDPDYEGHLLLEQYQLITCGLTGGDRGVIQRVMALLSLPLSKWDDLSHPSFAEWVGCRVKVGILAAHAAIKSYTVAGSKNKTASPTDLLQAWGSMHSAEDPVILKPLLCKQLRLLSQFWIGLLRDYAVARSQIPAVQAAYKPFLQASKSPAVMAAVRTFLDEAWAAILEAVTSDSIPASKYGWISNGDLIVPLGAEPVAELGLKAASGEEGVKRTRTEGDNADMGGGIPGEKRASTVGFLKSIASANGFTVAHGKRVSHTEEGCIVLEADDFIVVWALALMVLCQGGSSLDSVQAMNTSSRPAMGMGWMMYIGGSSGPAIGTGLGLSPRLDVVGSQLASLGALKHLTGKEFCLTDFFSTELCRELLQVLIDIDVEKTPQVQLAIAELFEKLMTGLPEEYLADETVMNSGAELGVSYMHRLIALEVVMTRGEAPEIERALSCVMSALTKYAARITPQVPRRRSWSYGAADIWSEQRGRMLAGVVESLALTTEKILGKNDGELVVVETEGDTELVHRLPVVLTIMSHFTQCLLSKKLEVAPSLRDSSRSRFITSMHNVLTSHYHQMPLTSSAAASIGEALKLFVLLHSLLDDPAGQLQVLYVLLPTIIVAAGPHLNGSAGPASAGLTTMAVKLITHFASIPTSASQFKDVLASLPECSRQQLQAAVRASMGSSTDSYSPMGTPHSNPWGLGSGVPTTPHRLAVGLGGGFAALQQPFTGAAFSNQVGFGSTGGASNIGMQLQAEINSQFSPAVDDEEWGDFDEAPVRSQGVGVETLDWTQPVSLQQGAVVYSSAVIGTNAIGKDVGSGGWGEFGGGNVGQRNDSVLMSATTADDSEEEWGNFSSSAPSPSFETAVDRNASQSVVFDDSHRKGIASYRASRTVTFEDDDEDAWGDFKTVKSPSYAPSHDATSYITSDSQPHSAAFSDGPMSISIPPSIDHGNISDDEWAEFQEAVSTTSSAAVSPVKLPSEEGADAPECSRASAEAKAVTGSEEGSWVSAEAEAKGITGSEEPCCTPVTSPSSAASSKTGASTSLLASPRSQGTAAAAPSNAGPDKGSMDETAAPATAVNVSSALGDDGDGVGTASSSVSASTCEEGVVSSSSTCKEGVVSSAQAAEHNGLEESAATAAADRDDDAQGVLEGEDDRTGAAPAPRPAYMSSGDISPRSEENISCEECTASPVDHDARSETVAEKRNLQQDEEIVAGTVHADDTVAIFTEQQTVTQSEVSKERKDSIGEPQEEEPGQNKEDQDEPEEEECRKITDEKGEPKEAEFGKEEEEHGEPKEEELGKKKEEPKDEESGENKEGQGEPKEATGEKTGHSASTTMVGGRAEVAAIREDGNEVGDSE</sequence>
<comment type="similarity">
    <text evidence="1">Belongs to the HEATR5 family.</text>
</comment>
<keyword evidence="4" id="KW-1185">Reference proteome</keyword>
<feature type="compositionally biased region" description="Basic and acidic residues" evidence="2">
    <location>
        <begin position="2509"/>
        <end position="2525"/>
    </location>
</feature>